<name>A0A061GS40_THECC</name>
<sequence length="80" mass="8865">MKGQKYPCLYISILSLSWKGNPKQNLFGNTTPAFFLYLSLNIVHLCSRQDIPASGSAMEESSHVAIILNILGGVQFDYVD</sequence>
<accession>A0A061GS40</accession>
<reference evidence="1 2" key="1">
    <citation type="journal article" date="2013" name="Genome Biol.">
        <title>The genome sequence of the most widely cultivated cacao type and its use to identify candidate genes regulating pod color.</title>
        <authorList>
            <person name="Motamayor J.C."/>
            <person name="Mockaitis K."/>
            <person name="Schmutz J."/>
            <person name="Haiminen N."/>
            <person name="Iii D.L."/>
            <person name="Cornejo O."/>
            <person name="Findley S.D."/>
            <person name="Zheng P."/>
            <person name="Utro F."/>
            <person name="Royaert S."/>
            <person name="Saski C."/>
            <person name="Jenkins J."/>
            <person name="Podicheti R."/>
            <person name="Zhao M."/>
            <person name="Scheffler B.E."/>
            <person name="Stack J.C."/>
            <person name="Feltus F.A."/>
            <person name="Mustiga G.M."/>
            <person name="Amores F."/>
            <person name="Phillips W."/>
            <person name="Marelli J.P."/>
            <person name="May G.D."/>
            <person name="Shapiro H."/>
            <person name="Ma J."/>
            <person name="Bustamante C.D."/>
            <person name="Schnell R.J."/>
            <person name="Main D."/>
            <person name="Gilbert D."/>
            <person name="Parida L."/>
            <person name="Kuhn D.N."/>
        </authorList>
    </citation>
    <scope>NUCLEOTIDE SEQUENCE [LARGE SCALE GENOMIC DNA]</scope>
    <source>
        <strain evidence="2">cv. Matina 1-6</strain>
    </source>
</reference>
<protein>
    <submittedName>
        <fullName evidence="1">Uncharacterized protein</fullName>
    </submittedName>
</protein>
<dbReference type="Gramene" id="EOY29954">
    <property type="protein sequence ID" value="EOY29954"/>
    <property type="gene ID" value="TCM_037326"/>
</dbReference>
<keyword evidence="2" id="KW-1185">Reference proteome</keyword>
<dbReference type="EMBL" id="CM001887">
    <property type="protein sequence ID" value="EOY29954.1"/>
    <property type="molecule type" value="Genomic_DNA"/>
</dbReference>
<dbReference type="AlphaFoldDB" id="A0A061GS40"/>
<dbReference type="Proteomes" id="UP000026915">
    <property type="component" value="Chromosome 9"/>
</dbReference>
<gene>
    <name evidence="1" type="ORF">TCM_037326</name>
</gene>
<dbReference type="HOGENOM" id="CLU_2594646_0_0_1"/>
<evidence type="ECO:0000313" key="2">
    <source>
        <dbReference type="Proteomes" id="UP000026915"/>
    </source>
</evidence>
<evidence type="ECO:0000313" key="1">
    <source>
        <dbReference type="EMBL" id="EOY29954.1"/>
    </source>
</evidence>
<organism evidence="1 2">
    <name type="scientific">Theobroma cacao</name>
    <name type="common">Cacao</name>
    <name type="synonym">Cocoa</name>
    <dbReference type="NCBI Taxonomy" id="3641"/>
    <lineage>
        <taxon>Eukaryota</taxon>
        <taxon>Viridiplantae</taxon>
        <taxon>Streptophyta</taxon>
        <taxon>Embryophyta</taxon>
        <taxon>Tracheophyta</taxon>
        <taxon>Spermatophyta</taxon>
        <taxon>Magnoliopsida</taxon>
        <taxon>eudicotyledons</taxon>
        <taxon>Gunneridae</taxon>
        <taxon>Pentapetalae</taxon>
        <taxon>rosids</taxon>
        <taxon>malvids</taxon>
        <taxon>Malvales</taxon>
        <taxon>Malvaceae</taxon>
        <taxon>Byttnerioideae</taxon>
        <taxon>Theobroma</taxon>
    </lineage>
</organism>
<proteinExistence type="predicted"/>
<dbReference type="InParanoid" id="A0A061GS40"/>